<gene>
    <name evidence="1" type="primary">uxaE</name>
    <name evidence="2" type="ORF">DFO77_11545</name>
</gene>
<dbReference type="GO" id="GO:0016856">
    <property type="term" value="F:racemase and epimerase activity, acting on hydroxy acids and derivatives"/>
    <property type="evidence" value="ECO:0007669"/>
    <property type="project" value="UniProtKB-UniRule"/>
</dbReference>
<dbReference type="GO" id="GO:0046872">
    <property type="term" value="F:metal ion binding"/>
    <property type="evidence" value="ECO:0007669"/>
    <property type="project" value="UniProtKB-UniRule"/>
</dbReference>
<keyword evidence="1" id="KW-0413">Isomerase</keyword>
<dbReference type="Proteomes" id="UP000252733">
    <property type="component" value="Unassembled WGS sequence"/>
</dbReference>
<comment type="similarity">
    <text evidence="1">Belongs to the UxaE family.</text>
</comment>
<dbReference type="InterPro" id="IPR032586">
    <property type="entry name" value="UxaE"/>
</dbReference>
<comment type="caution">
    <text evidence="2">The sequence shown here is derived from an EMBL/GenBank/DDBJ whole genome shotgun (WGS) entry which is preliminary data.</text>
</comment>
<evidence type="ECO:0000313" key="2">
    <source>
        <dbReference type="EMBL" id="RCW32500.1"/>
    </source>
</evidence>
<feature type="binding site" evidence="1">
    <location>
        <position position="218"/>
    </location>
    <ligand>
        <name>a divalent metal cation</name>
        <dbReference type="ChEBI" id="CHEBI:60240"/>
    </ligand>
</feature>
<sequence length="416" mass="47231">MKKLSRYSFGMGDRFAHQAGWQLKTIIEAEKNGVEITPVWNKSNREHTTIGSEPADTLRAAEESIKKAGYNKQWYIDADHVNLDTVDRFLSTSNFFTIDVASYIGKKSEAKEEEDFMGEMRQFIGNLEVPGLNTAFNITEEMLREIADQYLYAAQMAGETYRRIEAEKGKGNFITEVSMDEVPNAQTPVELFFILAMLAHYNVPAQTIAPKFTGRFNKGVDYVGDINAFNKEYEANLMIIDFAIQQFGLPEELKLSIHSGSDKFSIYPIIKELSKKHNKGFHLKTAGTTWLEEVIGLALAGGEALVFVKNLYSRALTDVEKLCAPYADVIDIDENQLPSAMEVQGWTGEEFANALRHIPEHPQYNSNLRQLVHVGYKLAAERIEQYNMLLEKHADIVGQCVFENLYERHAKRLFVD</sequence>
<dbReference type="HAMAP" id="MF_02243">
    <property type="entry name" value="UxaE"/>
    <property type="match status" value="1"/>
</dbReference>
<comment type="cofactor">
    <cofactor evidence="1">
        <name>a divalent metal cation</name>
        <dbReference type="ChEBI" id="CHEBI:60240"/>
    </cofactor>
</comment>
<feature type="active site" description="Proton donor" evidence="1">
    <location>
        <position position="176"/>
    </location>
</feature>
<feature type="binding site" evidence="1">
    <location>
        <position position="80"/>
    </location>
    <ligand>
        <name>a divalent metal cation</name>
        <dbReference type="ChEBI" id="CHEBI:60240"/>
    </ligand>
</feature>
<dbReference type="EMBL" id="QPIZ01000015">
    <property type="protein sequence ID" value="RCW32500.1"/>
    <property type="molecule type" value="Genomic_DNA"/>
</dbReference>
<keyword evidence="3" id="KW-1185">Reference proteome</keyword>
<proteinExistence type="inferred from homology"/>
<organism evidence="2 3">
    <name type="scientific">Marinilabilia salmonicolor</name>
    <dbReference type="NCBI Taxonomy" id="989"/>
    <lineage>
        <taxon>Bacteria</taxon>
        <taxon>Pseudomonadati</taxon>
        <taxon>Bacteroidota</taxon>
        <taxon>Bacteroidia</taxon>
        <taxon>Marinilabiliales</taxon>
        <taxon>Marinilabiliaceae</taxon>
        <taxon>Marinilabilia</taxon>
    </lineage>
</organism>
<dbReference type="Pfam" id="PF16257">
    <property type="entry name" value="UxaE"/>
    <property type="match status" value="1"/>
</dbReference>
<protein>
    <recommendedName>
        <fullName evidence="1">Tagaturonate/fructuronate epimerase</fullName>
        <shortName evidence="1">D-TagA/D-FruA epimerase</shortName>
        <ecNumber evidence="1">5.1.2.7</ecNumber>
    </recommendedName>
</protein>
<dbReference type="AlphaFoldDB" id="A0A2T0XFW4"/>
<name>A0A2T0XFW4_9BACT</name>
<keyword evidence="1" id="KW-0479">Metal-binding</keyword>
<comment type="catalytic activity">
    <reaction evidence="1">
        <text>keto-D-tagaturonate = keto-D-fructuronate</text>
        <dbReference type="Rhea" id="RHEA:51656"/>
        <dbReference type="ChEBI" id="CHEBI:17886"/>
        <dbReference type="ChEBI" id="CHEBI:59881"/>
        <dbReference type="EC" id="5.1.2.7"/>
    </reaction>
</comment>
<dbReference type="RefSeq" id="WP_106153634.1">
    <property type="nucleotide sequence ID" value="NZ_PVTS01000011.1"/>
</dbReference>
<dbReference type="OrthoDB" id="9797992at2"/>
<feature type="binding site" evidence="1">
    <location>
        <position position="258"/>
    </location>
    <ligand>
        <name>a divalent metal cation</name>
        <dbReference type="ChEBI" id="CHEBI:60240"/>
    </ligand>
</feature>
<comment type="function">
    <text evidence="1">Catalyzes the epimerization of D-tagaturonate (D-TagA) to D-fructuronate (D-FruA).</text>
</comment>
<evidence type="ECO:0000313" key="3">
    <source>
        <dbReference type="Proteomes" id="UP000252733"/>
    </source>
</evidence>
<reference evidence="2 3" key="1">
    <citation type="submission" date="2018-07" db="EMBL/GenBank/DDBJ databases">
        <title>Freshwater and sediment microbial communities from various areas in North America, analyzing microbe dynamics in response to fracking.</title>
        <authorList>
            <person name="Lamendella R."/>
        </authorList>
    </citation>
    <scope>NUCLEOTIDE SEQUENCE [LARGE SCALE GENOMIC DNA]</scope>
    <source>
        <strain evidence="2 3">160A</strain>
    </source>
</reference>
<evidence type="ECO:0000256" key="1">
    <source>
        <dbReference type="HAMAP-Rule" id="MF_02243"/>
    </source>
</evidence>
<feature type="active site" description="Proton acceptor" evidence="1">
    <location>
        <position position="79"/>
    </location>
</feature>
<accession>A0A2T0XFW4</accession>
<dbReference type="EC" id="5.1.2.7" evidence="1"/>
<dbReference type="STRING" id="1168289.GCA_000259075_03016"/>